<name>A0ABS2QWH6_9BACI</name>
<keyword evidence="1" id="KW-0472">Membrane</keyword>
<feature type="transmembrane region" description="Helical" evidence="1">
    <location>
        <begin position="12"/>
        <end position="35"/>
    </location>
</feature>
<dbReference type="Proteomes" id="UP000809829">
    <property type="component" value="Unassembled WGS sequence"/>
</dbReference>
<keyword evidence="1" id="KW-1133">Transmembrane helix</keyword>
<comment type="caution">
    <text evidence="2">The sequence shown here is derived from an EMBL/GenBank/DDBJ whole genome shotgun (WGS) entry which is preliminary data.</text>
</comment>
<dbReference type="PANTHER" id="PTHR37305">
    <property type="entry name" value="INTEGRAL MEMBRANE PROTEIN-RELATED"/>
    <property type="match status" value="1"/>
</dbReference>
<dbReference type="PANTHER" id="PTHR37305:SF2">
    <property type="entry name" value="BACITRACIN TRANSPORT PERMEASE PROTEIN BCRB"/>
    <property type="match status" value="1"/>
</dbReference>
<keyword evidence="3" id="KW-1185">Reference proteome</keyword>
<evidence type="ECO:0000313" key="2">
    <source>
        <dbReference type="EMBL" id="MBM7703814.1"/>
    </source>
</evidence>
<proteinExistence type="predicted"/>
<reference evidence="2 3" key="1">
    <citation type="submission" date="2021-01" db="EMBL/GenBank/DDBJ databases">
        <title>Genomic Encyclopedia of Type Strains, Phase IV (KMG-IV): sequencing the most valuable type-strain genomes for metagenomic binning, comparative biology and taxonomic classification.</title>
        <authorList>
            <person name="Goeker M."/>
        </authorList>
    </citation>
    <scope>NUCLEOTIDE SEQUENCE [LARGE SCALE GENOMIC DNA]</scope>
    <source>
        <strain evidence="2 3">DSM 104297</strain>
    </source>
</reference>
<gene>
    <name evidence="2" type="ORF">JOC83_002663</name>
</gene>
<dbReference type="RefSeq" id="WP_205187773.1">
    <property type="nucleotide sequence ID" value="NZ_JAFBFC010000004.1"/>
</dbReference>
<feature type="transmembrane region" description="Helical" evidence="1">
    <location>
        <begin position="76"/>
        <end position="98"/>
    </location>
</feature>
<accession>A0ABS2QWH6</accession>
<sequence length="268" mass="29480">MSRSLFFTMLKVHGKSIASYTIGSTFYLLLIVMIYPSVSNVKGLNDIIAAMPENFLKAFGIEGGLSSLSDFLAGEYYGLLLLVILSIYCMTTATGSLAKLVDNGSMAYLLATPNSRVKISFTQAVLGIVGLFIIIGVTTLAGILGGEYLIETSDFDKMAFIQMNVAAFFLFFVISSYSFFFSALMNDEKKALSLPAALTIVFYACDLIGKMSEKFEWMRSLSLFSLFNPIEIGRGNEDIFMFCILFGLIGIAIYTLSILIFSKRDLPL</sequence>
<evidence type="ECO:0000313" key="3">
    <source>
        <dbReference type="Proteomes" id="UP000809829"/>
    </source>
</evidence>
<feature type="transmembrane region" description="Helical" evidence="1">
    <location>
        <begin position="165"/>
        <end position="184"/>
    </location>
</feature>
<feature type="transmembrane region" description="Helical" evidence="1">
    <location>
        <begin position="119"/>
        <end position="145"/>
    </location>
</feature>
<protein>
    <submittedName>
        <fullName evidence="2">ABC-2 type transport system permease protein</fullName>
    </submittedName>
</protein>
<organism evidence="2 3">
    <name type="scientific">Priestia iocasae</name>
    <dbReference type="NCBI Taxonomy" id="2291674"/>
    <lineage>
        <taxon>Bacteria</taxon>
        <taxon>Bacillati</taxon>
        <taxon>Bacillota</taxon>
        <taxon>Bacilli</taxon>
        <taxon>Bacillales</taxon>
        <taxon>Bacillaceae</taxon>
        <taxon>Priestia</taxon>
    </lineage>
</organism>
<dbReference type="EMBL" id="JAFBFC010000004">
    <property type="protein sequence ID" value="MBM7703814.1"/>
    <property type="molecule type" value="Genomic_DNA"/>
</dbReference>
<dbReference type="Pfam" id="PF12679">
    <property type="entry name" value="ABC2_membrane_2"/>
    <property type="match status" value="1"/>
</dbReference>
<keyword evidence="1" id="KW-0812">Transmembrane</keyword>
<evidence type="ECO:0000256" key="1">
    <source>
        <dbReference type="SAM" id="Phobius"/>
    </source>
</evidence>
<feature type="transmembrane region" description="Helical" evidence="1">
    <location>
        <begin position="239"/>
        <end position="261"/>
    </location>
</feature>